<evidence type="ECO:0000313" key="2">
    <source>
        <dbReference type="Proteomes" id="UP000238390"/>
    </source>
</evidence>
<organism evidence="1 2">
    <name type="scientific">Pseudomonas paraeruginosa</name>
    <dbReference type="NCBI Taxonomy" id="2994495"/>
    <lineage>
        <taxon>Bacteria</taxon>
        <taxon>Pseudomonadati</taxon>
        <taxon>Pseudomonadota</taxon>
        <taxon>Gammaproteobacteria</taxon>
        <taxon>Pseudomonadales</taxon>
        <taxon>Pseudomonadaceae</taxon>
        <taxon>Pseudomonas</taxon>
    </lineage>
</organism>
<reference evidence="1 2" key="1">
    <citation type="submission" date="2018-02" db="EMBL/GenBank/DDBJ databases">
        <title>FDA/CDC Antimicrobial Resistant Isolate Bank Genome Sequencing.</title>
        <authorList>
            <person name="Benahmed F.H."/>
            <person name="Lutgring J.D."/>
            <person name="Yoo B."/>
            <person name="Machado M."/>
            <person name="Brown A."/>
            <person name="McAllister G."/>
            <person name="Perry A."/>
            <person name="Halpin A.L."/>
            <person name="Vavikolanu K."/>
            <person name="Ott S."/>
            <person name="Zhao X."/>
            <person name="Tallon L.J."/>
            <person name="Sadzewicz L."/>
            <person name="Aluvathingal J."/>
            <person name="Nadendla S."/>
            <person name="Voskania-kordi A."/>
            <person name="Simonyan V."/>
            <person name="Patel J."/>
            <person name="Shawar R.M."/>
        </authorList>
    </citation>
    <scope>NUCLEOTIDE SEQUENCE [LARGE SCALE GENOMIC DNA]</scope>
    <source>
        <strain evidence="1 2">AR_0356</strain>
    </source>
</reference>
<protein>
    <submittedName>
        <fullName evidence="1">Uncharacterized protein</fullName>
    </submittedName>
</protein>
<sequence length="59" mass="6118">MDGSVAAHSAPASVSLNFIQRYVQSCLVIRRGVLANNLPLQPGEAVRGALGASQSRADP</sequence>
<gene>
    <name evidence="1" type="ORF">CSB93_4169</name>
</gene>
<keyword evidence="2" id="KW-1185">Reference proteome</keyword>
<accession>A0A2R3IVM4</accession>
<dbReference type="Proteomes" id="UP000238390">
    <property type="component" value="Chromosome"/>
</dbReference>
<name>A0A2R3IVM4_9PSED</name>
<dbReference type="EMBL" id="CP027169">
    <property type="protein sequence ID" value="AVK05982.1"/>
    <property type="molecule type" value="Genomic_DNA"/>
</dbReference>
<evidence type="ECO:0000313" key="1">
    <source>
        <dbReference type="EMBL" id="AVK05982.1"/>
    </source>
</evidence>
<proteinExistence type="predicted"/>
<dbReference type="AlphaFoldDB" id="A0A2R3IVM4"/>